<evidence type="ECO:0000313" key="1">
    <source>
        <dbReference type="EMBL" id="KAJ1945632.1"/>
    </source>
</evidence>
<accession>A0ACC1JC05</accession>
<reference evidence="1" key="1">
    <citation type="submission" date="2022-07" db="EMBL/GenBank/DDBJ databases">
        <title>Phylogenomic reconstructions and comparative analyses of Kickxellomycotina fungi.</title>
        <authorList>
            <person name="Reynolds N.K."/>
            <person name="Stajich J.E."/>
            <person name="Barry K."/>
            <person name="Grigoriev I.V."/>
            <person name="Crous P."/>
            <person name="Smith M.E."/>
        </authorList>
    </citation>
    <scope>NUCLEOTIDE SEQUENCE</scope>
    <source>
        <strain evidence="1">NRRL 5244</strain>
    </source>
</reference>
<evidence type="ECO:0000313" key="2">
    <source>
        <dbReference type="Proteomes" id="UP001150603"/>
    </source>
</evidence>
<keyword evidence="2" id="KW-1185">Reference proteome</keyword>
<comment type="caution">
    <text evidence="1">The sequence shown here is derived from an EMBL/GenBank/DDBJ whole genome shotgun (WGS) entry which is preliminary data.</text>
</comment>
<gene>
    <name evidence="1" type="primary">APC1_2</name>
    <name evidence="1" type="ORF">FBU59_002250</name>
</gene>
<dbReference type="EMBL" id="JANBPW010001200">
    <property type="protein sequence ID" value="KAJ1945632.1"/>
    <property type="molecule type" value="Genomic_DNA"/>
</dbReference>
<organism evidence="1 2">
    <name type="scientific">Linderina macrospora</name>
    <dbReference type="NCBI Taxonomy" id="4868"/>
    <lineage>
        <taxon>Eukaryota</taxon>
        <taxon>Fungi</taxon>
        <taxon>Fungi incertae sedis</taxon>
        <taxon>Zoopagomycota</taxon>
        <taxon>Kickxellomycotina</taxon>
        <taxon>Kickxellomycetes</taxon>
        <taxon>Kickxellales</taxon>
        <taxon>Kickxellaceae</taxon>
        <taxon>Linderina</taxon>
    </lineage>
</organism>
<name>A0ACC1JC05_9FUNG</name>
<proteinExistence type="predicted"/>
<dbReference type="Proteomes" id="UP001150603">
    <property type="component" value="Unassembled WGS sequence"/>
</dbReference>
<protein>
    <submittedName>
        <fullName evidence="1">Anaphase-promoting complex subunit 1</fullName>
    </submittedName>
</protein>
<sequence length="450" mass="49634">MTDSIQPTKAWVESNVPPLGAHPTAQLPQDLMRIRLNTVTAACFAMSLKYAGTEDESAHHTLLVYFDELKQLTSRSAIGYEANLTCASAQACLNILCISSALVMAGSGDISVMKRLRALHAVKRERTYGDYMASHMALGILFLGGGARFTIANTRESMAMLIIALFPRFPRTVADNYEHLQAWRHLWAMCVQPRCLVVRDAQSGALCNSASVTLTYEGRSGNVPMIVRPLQRFPDLESVESLSVHASGFLPLEINFSDSPAAKDILTKRRAIYISSSDSPFKSAMVGLTPARFERWLNRTCDSAIELADVVKAAFELKSPGVGQTMDQGKIANILENVRQLRVCVLAARTPGFIRLRKNHIGYEKLQWAERATLAWMDVYARVRLLAKTKNAQQALYTYWANDGLAPDSNEVEHTAVALMYTALDLPAPDDVASVAKEVSLTSLVSYCLR</sequence>